<reference evidence="1" key="1">
    <citation type="submission" date="2020-05" db="EMBL/GenBank/DDBJ databases">
        <title>Large-scale comparative analyses of tick genomes elucidate their genetic diversity and vector capacities.</title>
        <authorList>
            <person name="Jia N."/>
            <person name="Wang J."/>
            <person name="Shi W."/>
            <person name="Du L."/>
            <person name="Sun Y."/>
            <person name="Zhan W."/>
            <person name="Jiang J."/>
            <person name="Wang Q."/>
            <person name="Zhang B."/>
            <person name="Ji P."/>
            <person name="Sakyi L.B."/>
            <person name="Cui X."/>
            <person name="Yuan T."/>
            <person name="Jiang B."/>
            <person name="Yang W."/>
            <person name="Lam T.T.-Y."/>
            <person name="Chang Q."/>
            <person name="Ding S."/>
            <person name="Wang X."/>
            <person name="Zhu J."/>
            <person name="Ruan X."/>
            <person name="Zhao L."/>
            <person name="Wei J."/>
            <person name="Que T."/>
            <person name="Du C."/>
            <person name="Cheng J."/>
            <person name="Dai P."/>
            <person name="Han X."/>
            <person name="Huang E."/>
            <person name="Gao Y."/>
            <person name="Liu J."/>
            <person name="Shao H."/>
            <person name="Ye R."/>
            <person name="Li L."/>
            <person name="Wei W."/>
            <person name="Wang X."/>
            <person name="Wang C."/>
            <person name="Yang T."/>
            <person name="Huo Q."/>
            <person name="Li W."/>
            <person name="Guo W."/>
            <person name="Chen H."/>
            <person name="Zhou L."/>
            <person name="Ni X."/>
            <person name="Tian J."/>
            <person name="Zhou Y."/>
            <person name="Sheng Y."/>
            <person name="Liu T."/>
            <person name="Pan Y."/>
            <person name="Xia L."/>
            <person name="Li J."/>
            <person name="Zhao F."/>
            <person name="Cao W."/>
        </authorList>
    </citation>
    <scope>NUCLEOTIDE SEQUENCE</scope>
    <source>
        <strain evidence="1">Hyas-2018</strain>
    </source>
</reference>
<protein>
    <submittedName>
        <fullName evidence="1">Uncharacterized protein</fullName>
    </submittedName>
</protein>
<dbReference type="Proteomes" id="UP000821845">
    <property type="component" value="Chromosome 2"/>
</dbReference>
<evidence type="ECO:0000313" key="2">
    <source>
        <dbReference type="Proteomes" id="UP000821845"/>
    </source>
</evidence>
<gene>
    <name evidence="1" type="ORF">HPB50_000054</name>
</gene>
<dbReference type="EMBL" id="CM023482">
    <property type="protein sequence ID" value="KAH6937407.1"/>
    <property type="molecule type" value="Genomic_DNA"/>
</dbReference>
<name>A0ACB7STL0_HYAAI</name>
<sequence length="107" mass="11915">MARRRHPTPSSSQSDQLSSRRREADGMSSSGLIRYERKPDKAAVKHNPSRPIDDAAYVCDPHASIAPPLREKRKASVHGLTPRRGKRTGRKTAPPRSVARKKPVADR</sequence>
<proteinExistence type="predicted"/>
<accession>A0ACB7STL0</accession>
<organism evidence="1 2">
    <name type="scientific">Hyalomma asiaticum</name>
    <name type="common">Tick</name>
    <dbReference type="NCBI Taxonomy" id="266040"/>
    <lineage>
        <taxon>Eukaryota</taxon>
        <taxon>Metazoa</taxon>
        <taxon>Ecdysozoa</taxon>
        <taxon>Arthropoda</taxon>
        <taxon>Chelicerata</taxon>
        <taxon>Arachnida</taxon>
        <taxon>Acari</taxon>
        <taxon>Parasitiformes</taxon>
        <taxon>Ixodida</taxon>
        <taxon>Ixodoidea</taxon>
        <taxon>Ixodidae</taxon>
        <taxon>Hyalomminae</taxon>
        <taxon>Hyalomma</taxon>
    </lineage>
</organism>
<keyword evidence="2" id="KW-1185">Reference proteome</keyword>
<evidence type="ECO:0000313" key="1">
    <source>
        <dbReference type="EMBL" id="KAH6937407.1"/>
    </source>
</evidence>
<comment type="caution">
    <text evidence="1">The sequence shown here is derived from an EMBL/GenBank/DDBJ whole genome shotgun (WGS) entry which is preliminary data.</text>
</comment>